<dbReference type="Pfam" id="PF00047">
    <property type="entry name" value="ig"/>
    <property type="match status" value="1"/>
</dbReference>
<dbReference type="PROSITE" id="PS50835">
    <property type="entry name" value="IG_LIKE"/>
    <property type="match status" value="1"/>
</dbReference>
<dbReference type="AlphaFoldDB" id="A0A9W3A866"/>
<accession>A0A9W3A866</accession>
<dbReference type="SUPFAM" id="SSF48726">
    <property type="entry name" value="Immunoglobulin"/>
    <property type="match status" value="1"/>
</dbReference>
<gene>
    <name evidence="3" type="primary">LOC106078455</name>
</gene>
<dbReference type="GeneID" id="106078455"/>
<reference evidence="3" key="1">
    <citation type="submission" date="2025-08" db="UniProtKB">
        <authorList>
            <consortium name="RefSeq"/>
        </authorList>
    </citation>
    <scope>IDENTIFICATION</scope>
</reference>
<dbReference type="InterPro" id="IPR007110">
    <property type="entry name" value="Ig-like_dom"/>
</dbReference>
<feature type="domain" description="Ig-like" evidence="1">
    <location>
        <begin position="158"/>
        <end position="271"/>
    </location>
</feature>
<keyword evidence="2" id="KW-1185">Reference proteome</keyword>
<evidence type="ECO:0000313" key="2">
    <source>
        <dbReference type="Proteomes" id="UP001165740"/>
    </source>
</evidence>
<dbReference type="Gene3D" id="2.60.40.10">
    <property type="entry name" value="Immunoglobulins"/>
    <property type="match status" value="1"/>
</dbReference>
<dbReference type="OrthoDB" id="10288430at2759"/>
<name>A0A9W3A866_BIOGL</name>
<dbReference type="Proteomes" id="UP001165740">
    <property type="component" value="Chromosome 4"/>
</dbReference>
<evidence type="ECO:0000313" key="3">
    <source>
        <dbReference type="RefSeq" id="XP_055883435.1"/>
    </source>
</evidence>
<dbReference type="InterPro" id="IPR013783">
    <property type="entry name" value="Ig-like_fold"/>
</dbReference>
<sequence length="309" mass="34538">MNESMKDTKFCGLKGDGGKCVRVSIHQSVITSLTVDKSDEIIGDAVRINCEVTKFALKFLTPKFITSLAIVRQTLNESDFSTLVSLEPLKSKDIYKLTLLTPYSKVWQANYKTDWITISTRLNLTLRDFQCDDIGAYKCVSAVESDRDLYENTTLIAPITVDLSFAPHKGKDQLASTTNAKENVSLTCAVKGPSNIKIVWKFATVSSDENIYSEGGVTFYPATQSNTTSGCATMSYISVLRRTLQKSDNGTNYYCCVTDDKDRELARKQFTVWIQDSHSHSTGVKVSSMRQSLAVLLFMYLFKTLYLTN</sequence>
<proteinExistence type="predicted"/>
<dbReference type="RefSeq" id="XP_055883435.1">
    <property type="nucleotide sequence ID" value="XM_056027460.1"/>
</dbReference>
<evidence type="ECO:0000259" key="1">
    <source>
        <dbReference type="PROSITE" id="PS50835"/>
    </source>
</evidence>
<dbReference type="InterPro" id="IPR013151">
    <property type="entry name" value="Immunoglobulin_dom"/>
</dbReference>
<protein>
    <submittedName>
        <fullName evidence="3">Uncharacterized protein LOC106078455 isoform X1</fullName>
    </submittedName>
</protein>
<organism evidence="2 3">
    <name type="scientific">Biomphalaria glabrata</name>
    <name type="common">Bloodfluke planorb</name>
    <name type="synonym">Freshwater snail</name>
    <dbReference type="NCBI Taxonomy" id="6526"/>
    <lineage>
        <taxon>Eukaryota</taxon>
        <taxon>Metazoa</taxon>
        <taxon>Spiralia</taxon>
        <taxon>Lophotrochozoa</taxon>
        <taxon>Mollusca</taxon>
        <taxon>Gastropoda</taxon>
        <taxon>Heterobranchia</taxon>
        <taxon>Euthyneura</taxon>
        <taxon>Panpulmonata</taxon>
        <taxon>Hygrophila</taxon>
        <taxon>Lymnaeoidea</taxon>
        <taxon>Planorbidae</taxon>
        <taxon>Biomphalaria</taxon>
    </lineage>
</organism>
<dbReference type="InterPro" id="IPR036179">
    <property type="entry name" value="Ig-like_dom_sf"/>
</dbReference>